<keyword evidence="3" id="KW-1185">Reference proteome</keyword>
<evidence type="ECO:0000256" key="1">
    <source>
        <dbReference type="SAM" id="MobiDB-lite"/>
    </source>
</evidence>
<organism evidence="2 3">
    <name type="scientific">Heterodera trifolii</name>
    <dbReference type="NCBI Taxonomy" id="157864"/>
    <lineage>
        <taxon>Eukaryota</taxon>
        <taxon>Metazoa</taxon>
        <taxon>Ecdysozoa</taxon>
        <taxon>Nematoda</taxon>
        <taxon>Chromadorea</taxon>
        <taxon>Rhabditida</taxon>
        <taxon>Tylenchina</taxon>
        <taxon>Tylenchomorpha</taxon>
        <taxon>Tylenchoidea</taxon>
        <taxon>Heteroderidae</taxon>
        <taxon>Heteroderinae</taxon>
        <taxon>Heterodera</taxon>
    </lineage>
</organism>
<evidence type="ECO:0000313" key="3">
    <source>
        <dbReference type="Proteomes" id="UP001620626"/>
    </source>
</evidence>
<sequence>MEKEKYAGTEGKGFSHSKKAEEEAFLLQHGLSEVVHAEPELQQSPTSTAAAGSEALPGAVLDGIRAQAL</sequence>
<dbReference type="EMBL" id="JBICBT010000081">
    <property type="protein sequence ID" value="KAL3123955.1"/>
    <property type="molecule type" value="Genomic_DNA"/>
</dbReference>
<feature type="region of interest" description="Disordered" evidence="1">
    <location>
        <begin position="36"/>
        <end position="56"/>
    </location>
</feature>
<name>A0ABD2MBA4_9BILA</name>
<evidence type="ECO:0000313" key="2">
    <source>
        <dbReference type="EMBL" id="KAL3123955.1"/>
    </source>
</evidence>
<comment type="caution">
    <text evidence="2">The sequence shown here is derived from an EMBL/GenBank/DDBJ whole genome shotgun (WGS) entry which is preliminary data.</text>
</comment>
<dbReference type="Proteomes" id="UP001620626">
    <property type="component" value="Unassembled WGS sequence"/>
</dbReference>
<gene>
    <name evidence="2" type="ORF">niasHT_003662</name>
</gene>
<proteinExistence type="predicted"/>
<feature type="compositionally biased region" description="Polar residues" evidence="1">
    <location>
        <begin position="41"/>
        <end position="50"/>
    </location>
</feature>
<accession>A0ABD2MBA4</accession>
<protein>
    <submittedName>
        <fullName evidence="2">Uncharacterized protein</fullName>
    </submittedName>
</protein>
<reference evidence="2 3" key="1">
    <citation type="submission" date="2024-10" db="EMBL/GenBank/DDBJ databases">
        <authorList>
            <person name="Kim D."/>
        </authorList>
    </citation>
    <scope>NUCLEOTIDE SEQUENCE [LARGE SCALE GENOMIC DNA]</scope>
    <source>
        <strain evidence="2">BH-2024</strain>
    </source>
</reference>
<dbReference type="AlphaFoldDB" id="A0ABD2MBA4"/>
<feature type="region of interest" description="Disordered" evidence="1">
    <location>
        <begin position="1"/>
        <end position="21"/>
    </location>
</feature>